<dbReference type="InterPro" id="IPR045018">
    <property type="entry name" value="Azg-like"/>
</dbReference>
<keyword evidence="5 8" id="KW-0812">Transmembrane</keyword>
<dbReference type="GO" id="GO:0005345">
    <property type="term" value="F:purine nucleobase transmembrane transporter activity"/>
    <property type="evidence" value="ECO:0007669"/>
    <property type="project" value="TreeGrafter"/>
</dbReference>
<dbReference type="eggNOG" id="COG2252">
    <property type="taxonomic scope" value="Bacteria"/>
</dbReference>
<dbReference type="Proteomes" id="UP000002027">
    <property type="component" value="Chromosome 2"/>
</dbReference>
<dbReference type="InParanoid" id="D1C9E1"/>
<feature type="transmembrane region" description="Helical" evidence="9">
    <location>
        <begin position="377"/>
        <end position="394"/>
    </location>
</feature>
<dbReference type="InterPro" id="IPR026033">
    <property type="entry name" value="Azg-like_bact_archaea"/>
</dbReference>
<feature type="transmembrane region" description="Helical" evidence="9">
    <location>
        <begin position="214"/>
        <end position="237"/>
    </location>
</feature>
<reference evidence="11" key="1">
    <citation type="submission" date="2009-11" db="EMBL/GenBank/DDBJ databases">
        <title>The complete chromosome 2 of Sphaerobacter thermophilus DSM 20745.</title>
        <authorList>
            <person name="Lucas S."/>
            <person name="Copeland A."/>
            <person name="Lapidus A."/>
            <person name="Glavina del Rio T."/>
            <person name="Dalin E."/>
            <person name="Tice H."/>
            <person name="Bruce D."/>
            <person name="Goodwin L."/>
            <person name="Pitluck S."/>
            <person name="Kyrpides N."/>
            <person name="Mavromatis K."/>
            <person name="Ivanova N."/>
            <person name="Mikhailova N."/>
            <person name="LaButti K.M."/>
            <person name="Clum A."/>
            <person name="Sun H.I."/>
            <person name="Brettin T."/>
            <person name="Detter J.C."/>
            <person name="Han C."/>
            <person name="Larimer F."/>
            <person name="Land M."/>
            <person name="Hauser L."/>
            <person name="Markowitz V."/>
            <person name="Cheng J.F."/>
            <person name="Hugenholtz P."/>
            <person name="Woyke T."/>
            <person name="Wu D."/>
            <person name="Steenblock K."/>
            <person name="Schneider S."/>
            <person name="Pukall R."/>
            <person name="Goeker M."/>
            <person name="Klenk H.P."/>
            <person name="Eisen J.A."/>
        </authorList>
    </citation>
    <scope>NUCLEOTIDE SEQUENCE [LARGE SCALE GENOMIC DNA]</scope>
    <source>
        <strain evidence="11">ATCC 49802 / DSM 20745 / S 6022</strain>
    </source>
</reference>
<dbReference type="InterPro" id="IPR006043">
    <property type="entry name" value="NCS2"/>
</dbReference>
<evidence type="ECO:0000256" key="1">
    <source>
        <dbReference type="ARBA" id="ARBA00004651"/>
    </source>
</evidence>
<dbReference type="HOGENOM" id="CLU_024508_0_0_0"/>
<evidence type="ECO:0000256" key="8">
    <source>
        <dbReference type="PIRNR" id="PIRNR005353"/>
    </source>
</evidence>
<evidence type="ECO:0000256" key="9">
    <source>
        <dbReference type="SAM" id="Phobius"/>
    </source>
</evidence>
<gene>
    <name evidence="10" type="ordered locus">Sthe_3032</name>
</gene>
<evidence type="ECO:0000256" key="2">
    <source>
        <dbReference type="ARBA" id="ARBA00005697"/>
    </source>
</evidence>
<dbReference type="RefSeq" id="WP_012873469.1">
    <property type="nucleotide sequence ID" value="NC_013524.1"/>
</dbReference>
<keyword evidence="4 8" id="KW-1003">Cell membrane</keyword>
<keyword evidence="11" id="KW-1185">Reference proteome</keyword>
<keyword evidence="7 8" id="KW-0472">Membrane</keyword>
<evidence type="ECO:0000256" key="6">
    <source>
        <dbReference type="ARBA" id="ARBA00022989"/>
    </source>
</evidence>
<feature type="transmembrane region" description="Helical" evidence="9">
    <location>
        <begin position="431"/>
        <end position="449"/>
    </location>
</feature>
<dbReference type="EMBL" id="CP001824">
    <property type="protein sequence ID" value="ACZ40434.1"/>
    <property type="molecule type" value="Genomic_DNA"/>
</dbReference>
<proteinExistence type="inferred from homology"/>
<evidence type="ECO:0000313" key="10">
    <source>
        <dbReference type="EMBL" id="ACZ40434.1"/>
    </source>
</evidence>
<feature type="transmembrane region" description="Helical" evidence="9">
    <location>
        <begin position="188"/>
        <end position="207"/>
    </location>
</feature>
<comment type="subcellular location">
    <subcellularLocation>
        <location evidence="1 8">Cell membrane</location>
        <topology evidence="1 8">Multi-pass membrane protein</topology>
    </subcellularLocation>
</comment>
<name>D1C9E1_SPHTD</name>
<evidence type="ECO:0000256" key="5">
    <source>
        <dbReference type="ARBA" id="ARBA00022692"/>
    </source>
</evidence>
<reference evidence="10 11" key="2">
    <citation type="journal article" date="2010" name="Stand. Genomic Sci.">
        <title>Complete genome sequence of Desulfohalobium retbaense type strain (HR(100)).</title>
        <authorList>
            <person name="Spring S."/>
            <person name="Nolan M."/>
            <person name="Lapidus A."/>
            <person name="Glavina Del Rio T."/>
            <person name="Copeland A."/>
            <person name="Tice H."/>
            <person name="Cheng J.F."/>
            <person name="Lucas S."/>
            <person name="Land M."/>
            <person name="Chen F."/>
            <person name="Bruce D."/>
            <person name="Goodwin L."/>
            <person name="Pitluck S."/>
            <person name="Ivanova N."/>
            <person name="Mavromatis K."/>
            <person name="Mikhailova N."/>
            <person name="Pati A."/>
            <person name="Chen A."/>
            <person name="Palaniappan K."/>
            <person name="Hauser L."/>
            <person name="Chang Y.J."/>
            <person name="Jeffries C.D."/>
            <person name="Munk C."/>
            <person name="Kiss H."/>
            <person name="Chain P."/>
            <person name="Han C."/>
            <person name="Brettin T."/>
            <person name="Detter J.C."/>
            <person name="Schuler E."/>
            <person name="Goker M."/>
            <person name="Rohde M."/>
            <person name="Bristow J."/>
            <person name="Eisen J.A."/>
            <person name="Markowitz V."/>
            <person name="Hugenholtz P."/>
            <person name="Kyrpides N.C."/>
            <person name="Klenk H.P."/>
        </authorList>
    </citation>
    <scope>NUCLEOTIDE SEQUENCE [LARGE SCALE GENOMIC DNA]</scope>
    <source>
        <strain evidence="11">ATCC 49802 / DSM 20745 / S 6022</strain>
    </source>
</reference>
<feature type="transmembrane region" description="Helical" evidence="9">
    <location>
        <begin position="121"/>
        <end position="143"/>
    </location>
</feature>
<keyword evidence="6 8" id="KW-1133">Transmembrane helix</keyword>
<dbReference type="STRING" id="479434.Sthe_3032"/>
<dbReference type="PANTHER" id="PTHR43337:SF1">
    <property type="entry name" value="XANTHINE_URACIL PERMEASE C887.17-RELATED"/>
    <property type="match status" value="1"/>
</dbReference>
<evidence type="ECO:0000256" key="3">
    <source>
        <dbReference type="ARBA" id="ARBA00022448"/>
    </source>
</evidence>
<dbReference type="FunCoup" id="D1C9E1">
    <property type="interactions" value="460"/>
</dbReference>
<feature type="transmembrane region" description="Helical" evidence="9">
    <location>
        <begin position="257"/>
        <end position="282"/>
    </location>
</feature>
<protein>
    <submittedName>
        <fullName evidence="10">Xanthine/uracil/vitamin C permease</fullName>
    </submittedName>
</protein>
<feature type="transmembrane region" description="Helical" evidence="9">
    <location>
        <begin position="67"/>
        <end position="88"/>
    </location>
</feature>
<evidence type="ECO:0000256" key="7">
    <source>
        <dbReference type="ARBA" id="ARBA00023136"/>
    </source>
</evidence>
<dbReference type="PANTHER" id="PTHR43337">
    <property type="entry name" value="XANTHINE/URACIL PERMEASE C887.17-RELATED"/>
    <property type="match status" value="1"/>
</dbReference>
<dbReference type="Pfam" id="PF00860">
    <property type="entry name" value="Xan_ur_permease"/>
    <property type="match status" value="1"/>
</dbReference>
<evidence type="ECO:0000313" key="11">
    <source>
        <dbReference type="Proteomes" id="UP000002027"/>
    </source>
</evidence>
<dbReference type="GO" id="GO:0005886">
    <property type="term" value="C:plasma membrane"/>
    <property type="evidence" value="ECO:0007669"/>
    <property type="project" value="UniProtKB-SubCell"/>
</dbReference>
<organism evidence="10 11">
    <name type="scientific">Sphaerobacter thermophilus (strain ATCC 49802 / DSM 20745 / KCCM 41009 / NCIMB 13125 / S 6022)</name>
    <dbReference type="NCBI Taxonomy" id="479434"/>
    <lineage>
        <taxon>Bacteria</taxon>
        <taxon>Pseudomonadati</taxon>
        <taxon>Thermomicrobiota</taxon>
        <taxon>Thermomicrobia</taxon>
        <taxon>Sphaerobacterales</taxon>
        <taxon>Sphaerobacterineae</taxon>
        <taxon>Sphaerobacteraceae</taxon>
        <taxon>Sphaerobacter</taxon>
    </lineage>
</organism>
<feature type="transmembrane region" description="Helical" evidence="9">
    <location>
        <begin position="35"/>
        <end position="55"/>
    </location>
</feature>
<accession>D1C9E1</accession>
<evidence type="ECO:0000256" key="4">
    <source>
        <dbReference type="ARBA" id="ARBA00022475"/>
    </source>
</evidence>
<feature type="transmembrane region" description="Helical" evidence="9">
    <location>
        <begin position="461"/>
        <end position="479"/>
    </location>
</feature>
<sequence length="483" mass="50344">MSQQTVATRQEPGTEGFLDRFFHLKEFGTTVPTEVMAGLTTFMVMAYILFVNPIILGNPDLPDQFPIRATATATALVAGVMTIIMGLATNRAYAIAPGMGLNAIVAFQLVGSMGLTMPQAMGVIVAEGLVITALVLLGIRQAVFNAIPTELKKAISVGIGLFILFIGLVNGGIVVADPATLVALGDLRGAPVFVTAFGLALTIALMARNVRGAILWGILGSTVAAIIAKAVTGTDAFAPGVAELPSQWIATPDFGTIGQFSFGFIAELGVLTAILVVFALMLSDFFDTMGTLIGVGSQAGYLNEKGELPQAQRALVVDSLAAVAGGAAGTSSATTYIESAAGVGVGGRTGLVAVVTGILFLLAMPLAPLVEVVPSQATAPALIIVGWMMMSVLSERETRTQDGRTIVGRAIDFANLEEGLPVVATMVMMPLTYNITNGIGAGFITWTLIKIFKGKFREVHPAMHIASLAFLVYFLRSYLGVEV</sequence>
<dbReference type="AlphaFoldDB" id="D1C9E1"/>
<keyword evidence="3 8" id="KW-0813">Transport</keyword>
<comment type="similarity">
    <text evidence="2 8">Belongs to the nucleobase:cation symporter-2 (NCS2) (TC 2.A.40) family. Azg-like subfamily.</text>
</comment>
<feature type="transmembrane region" description="Helical" evidence="9">
    <location>
        <begin position="95"/>
        <end position="115"/>
    </location>
</feature>
<dbReference type="PIRSF" id="PIRSF005353">
    <property type="entry name" value="PbuG"/>
    <property type="match status" value="1"/>
</dbReference>
<dbReference type="KEGG" id="sti:Sthe_3032"/>
<feature type="transmembrane region" description="Helical" evidence="9">
    <location>
        <begin position="349"/>
        <end position="370"/>
    </location>
</feature>
<feature type="transmembrane region" description="Helical" evidence="9">
    <location>
        <begin position="155"/>
        <end position="176"/>
    </location>
</feature>